<feature type="chain" id="PRO_5017470007" evidence="2">
    <location>
        <begin position="21"/>
        <end position="115"/>
    </location>
</feature>
<dbReference type="PANTHER" id="PTHR36571">
    <property type="entry name" value="PROTEIN YGIW"/>
    <property type="match status" value="1"/>
</dbReference>
<dbReference type="AlphaFoldDB" id="A0A1H4UPZ5"/>
<dbReference type="Pfam" id="PF04076">
    <property type="entry name" value="BOF"/>
    <property type="match status" value="1"/>
</dbReference>
<dbReference type="NCBIfam" id="NF033674">
    <property type="entry name" value="stress_OB_fold"/>
    <property type="match status" value="1"/>
</dbReference>
<proteinExistence type="predicted"/>
<dbReference type="Gene3D" id="2.40.50.200">
    <property type="entry name" value="Bacterial OB-fold"/>
    <property type="match status" value="1"/>
</dbReference>
<protein>
    <submittedName>
        <fullName evidence="3">TIGR00156 family protein</fullName>
    </submittedName>
</protein>
<dbReference type="Proteomes" id="UP000242849">
    <property type="component" value="Unassembled WGS sequence"/>
</dbReference>
<dbReference type="SUPFAM" id="SSF101756">
    <property type="entry name" value="Hypothetical protein YgiW"/>
    <property type="match status" value="1"/>
</dbReference>
<evidence type="ECO:0000313" key="4">
    <source>
        <dbReference type="Proteomes" id="UP000242849"/>
    </source>
</evidence>
<dbReference type="EMBL" id="FNSC01000001">
    <property type="protein sequence ID" value="SEC70478.1"/>
    <property type="molecule type" value="Genomic_DNA"/>
</dbReference>
<sequence>MKRLTIALLLAPLFSTAAMATGYTGPGATAQVTTVAAALDAADDTQVVLQGQIVKRLQDELYEFKDASGTINVEIDDEHWPAQAISEKAVVKISGEVDRDLTSREIDVEYLELVN</sequence>
<feature type="signal peptide" evidence="2">
    <location>
        <begin position="1"/>
        <end position="20"/>
    </location>
</feature>
<dbReference type="InterPro" id="IPR005220">
    <property type="entry name" value="CarO-like"/>
</dbReference>
<evidence type="ECO:0000256" key="2">
    <source>
        <dbReference type="SAM" id="SignalP"/>
    </source>
</evidence>
<evidence type="ECO:0000256" key="1">
    <source>
        <dbReference type="ARBA" id="ARBA00022729"/>
    </source>
</evidence>
<name>A0A1H4UPZ5_PSEAG</name>
<dbReference type="InterPro" id="IPR036700">
    <property type="entry name" value="BOBF_sf"/>
</dbReference>
<dbReference type="OrthoDB" id="598245at2"/>
<keyword evidence="1 2" id="KW-0732">Signal</keyword>
<dbReference type="RefSeq" id="WP_090378143.1">
    <property type="nucleotide sequence ID" value="NZ_CP156749.1"/>
</dbReference>
<evidence type="ECO:0000313" key="3">
    <source>
        <dbReference type="EMBL" id="SEC70478.1"/>
    </source>
</evidence>
<gene>
    <name evidence="3" type="ORF">SAMN05421553_1303</name>
</gene>
<dbReference type="PANTHER" id="PTHR36571:SF1">
    <property type="entry name" value="PROTEIN YGIW"/>
    <property type="match status" value="1"/>
</dbReference>
<reference evidence="4" key="1">
    <citation type="submission" date="2016-10" db="EMBL/GenBank/DDBJ databases">
        <authorList>
            <person name="Varghese N."/>
            <person name="Submissions S."/>
        </authorList>
    </citation>
    <scope>NUCLEOTIDE SEQUENCE [LARGE SCALE GENOMIC DNA]</scope>
    <source>
        <strain evidence="4">DSM 12111</strain>
    </source>
</reference>
<dbReference type="STRING" id="53406.SAMN05421553_1303"/>
<accession>A0A1H4UPZ5</accession>
<keyword evidence="4" id="KW-1185">Reference proteome</keyword>
<organism evidence="3 4">
    <name type="scientific">Pseudomonas anguilliseptica</name>
    <dbReference type="NCBI Taxonomy" id="53406"/>
    <lineage>
        <taxon>Bacteria</taxon>
        <taxon>Pseudomonadati</taxon>
        <taxon>Pseudomonadota</taxon>
        <taxon>Gammaproteobacteria</taxon>
        <taxon>Pseudomonadales</taxon>
        <taxon>Pseudomonadaceae</taxon>
        <taxon>Pseudomonas</taxon>
    </lineage>
</organism>